<accession>A0ABW3VF99</accession>
<dbReference type="RefSeq" id="WP_346092902.1">
    <property type="nucleotide sequence ID" value="NZ_BAABKS010000065.1"/>
</dbReference>
<evidence type="ECO:0000313" key="7">
    <source>
        <dbReference type="EMBL" id="MFD1233967.1"/>
    </source>
</evidence>
<dbReference type="SUPFAM" id="SSF53756">
    <property type="entry name" value="UDP-Glycosyltransferase/glycogen phosphorylase"/>
    <property type="match status" value="1"/>
</dbReference>
<keyword evidence="8" id="KW-1185">Reference proteome</keyword>
<dbReference type="InterPro" id="IPR050426">
    <property type="entry name" value="Glycosyltransferase_28"/>
</dbReference>
<dbReference type="Pfam" id="PF21036">
    <property type="entry name" value="EryCIII-like_N"/>
    <property type="match status" value="1"/>
</dbReference>
<dbReference type="Proteomes" id="UP001597182">
    <property type="component" value="Unassembled WGS sequence"/>
</dbReference>
<protein>
    <submittedName>
        <fullName evidence="7">Glycosyltransferase</fullName>
    </submittedName>
</protein>
<comment type="similarity">
    <text evidence="1">Belongs to the glycosyltransferase 28 family.</text>
</comment>
<dbReference type="CDD" id="cd03784">
    <property type="entry name" value="GT1_Gtf-like"/>
    <property type="match status" value="1"/>
</dbReference>
<evidence type="ECO:0000313" key="8">
    <source>
        <dbReference type="Proteomes" id="UP001597182"/>
    </source>
</evidence>
<keyword evidence="2" id="KW-0328">Glycosyltransferase</keyword>
<dbReference type="EMBL" id="JBHTMB010000095">
    <property type="protein sequence ID" value="MFD1233967.1"/>
    <property type="molecule type" value="Genomic_DNA"/>
</dbReference>
<evidence type="ECO:0000256" key="2">
    <source>
        <dbReference type="ARBA" id="ARBA00022676"/>
    </source>
</evidence>
<dbReference type="Gene3D" id="3.40.50.2000">
    <property type="entry name" value="Glycogen Phosphorylase B"/>
    <property type="match status" value="2"/>
</dbReference>
<evidence type="ECO:0000259" key="5">
    <source>
        <dbReference type="Pfam" id="PF06722"/>
    </source>
</evidence>
<reference evidence="8" key="1">
    <citation type="journal article" date="2019" name="Int. J. Syst. Evol. Microbiol.">
        <title>The Global Catalogue of Microorganisms (GCM) 10K type strain sequencing project: providing services to taxonomists for standard genome sequencing and annotation.</title>
        <authorList>
            <consortium name="The Broad Institute Genomics Platform"/>
            <consortium name="The Broad Institute Genome Sequencing Center for Infectious Disease"/>
            <person name="Wu L."/>
            <person name="Ma J."/>
        </authorList>
    </citation>
    <scope>NUCLEOTIDE SEQUENCE [LARGE SCALE GENOMIC DNA]</scope>
    <source>
        <strain evidence="8">CCUG 49018</strain>
    </source>
</reference>
<gene>
    <name evidence="7" type="ORF">ACFQ34_11790</name>
</gene>
<keyword evidence="3" id="KW-0808">Transferase</keyword>
<evidence type="ECO:0000256" key="4">
    <source>
        <dbReference type="SAM" id="SignalP"/>
    </source>
</evidence>
<feature type="chain" id="PRO_5045143376" evidence="4">
    <location>
        <begin position="26"/>
        <end position="371"/>
    </location>
</feature>
<evidence type="ECO:0000259" key="6">
    <source>
        <dbReference type="Pfam" id="PF21036"/>
    </source>
</evidence>
<feature type="domain" description="Erythromycin biosynthesis protein CIII-like N-terminal" evidence="6">
    <location>
        <begin position="23"/>
        <end position="218"/>
    </location>
</feature>
<keyword evidence="4" id="KW-0732">Signal</keyword>
<dbReference type="Pfam" id="PF06722">
    <property type="entry name" value="EryCIII-like_C"/>
    <property type="match status" value="1"/>
</dbReference>
<organism evidence="7 8">
    <name type="scientific">Pseudonocardia benzenivorans</name>
    <dbReference type="NCBI Taxonomy" id="228005"/>
    <lineage>
        <taxon>Bacteria</taxon>
        <taxon>Bacillati</taxon>
        <taxon>Actinomycetota</taxon>
        <taxon>Actinomycetes</taxon>
        <taxon>Pseudonocardiales</taxon>
        <taxon>Pseudonocardiaceae</taxon>
        <taxon>Pseudonocardia</taxon>
    </lineage>
</organism>
<dbReference type="PANTHER" id="PTHR48050">
    <property type="entry name" value="STEROL 3-BETA-GLUCOSYLTRANSFERASE"/>
    <property type="match status" value="1"/>
</dbReference>
<comment type="caution">
    <text evidence="7">The sequence shown here is derived from an EMBL/GenBank/DDBJ whole genome shotgun (WGS) entry which is preliminary data.</text>
</comment>
<evidence type="ECO:0000256" key="3">
    <source>
        <dbReference type="ARBA" id="ARBA00022679"/>
    </source>
</evidence>
<dbReference type="InterPro" id="IPR002213">
    <property type="entry name" value="UDP_glucos_trans"/>
</dbReference>
<name>A0ABW3VF99_9PSEU</name>
<proteinExistence type="inferred from homology"/>
<feature type="domain" description="Erythromycin biosynthesis protein CIII-like C-terminal" evidence="5">
    <location>
        <begin position="233"/>
        <end position="369"/>
    </location>
</feature>
<feature type="signal peptide" evidence="4">
    <location>
        <begin position="1"/>
        <end position="25"/>
    </location>
</feature>
<dbReference type="PANTHER" id="PTHR48050:SF13">
    <property type="entry name" value="STEROL 3-BETA-GLUCOSYLTRANSFERASE UGT80A2"/>
    <property type="match status" value="1"/>
</dbReference>
<dbReference type="InterPro" id="IPR010610">
    <property type="entry name" value="EryCIII-like_C"/>
</dbReference>
<evidence type="ECO:0000256" key="1">
    <source>
        <dbReference type="ARBA" id="ARBA00006962"/>
    </source>
</evidence>
<dbReference type="InterPro" id="IPR048284">
    <property type="entry name" value="EryCIII-like_N"/>
</dbReference>
<sequence length="371" mass="38067">MRILVVAAPLVGHLLPMLPLAHALADDGHEVVIASGGDAARRDTGGIGVVDVAQDVSFARCAARTMLAHPRLARRELAGRAGTSVVGPLFGAVNEGLADAVVAVAGRFGAEVIVYEPLAPAGALAASRLEIPAVLQENSLHDGPSLVEAVVRSPLFRRALRRHGLLDELPPPAATVTIAPRSVVGDRAGRPMRAVPDDGAGLPDWLTEPTARPRILVSRSTVAGPGGGDPMPRVVAAAADVDAEIVLVRPSSRTSRRTLPPNVRAVGWIPMSAALRHAAAVVHHGGSGTVLTALAAGTPQLVVTGPGDRRYNAGLVARRGAGLAVEPSGLTAAALTRLVDDPDLRSASAAVRDEIAAMPDPSDVVMAVNRL</sequence>